<dbReference type="SUPFAM" id="SSF51126">
    <property type="entry name" value="Pectin lyase-like"/>
    <property type="match status" value="2"/>
</dbReference>
<dbReference type="Gene3D" id="2.40.160.160">
    <property type="entry name" value="Inverse autotransporter, beta-domain"/>
    <property type="match status" value="1"/>
</dbReference>
<feature type="signal peptide" evidence="1">
    <location>
        <begin position="1"/>
        <end position="23"/>
    </location>
</feature>
<dbReference type="InterPro" id="IPR006626">
    <property type="entry name" value="PbH1"/>
</dbReference>
<dbReference type="RefSeq" id="WP_190695589.1">
    <property type="nucleotide sequence ID" value="NZ_JAMPKX010000002.1"/>
</dbReference>
<dbReference type="InterPro" id="IPR011050">
    <property type="entry name" value="Pectin_lyase_fold/virulence"/>
</dbReference>
<evidence type="ECO:0000259" key="3">
    <source>
        <dbReference type="Pfam" id="PF11924"/>
    </source>
</evidence>
<keyword evidence="1" id="KW-0732">Signal</keyword>
<evidence type="ECO:0000259" key="2">
    <source>
        <dbReference type="Pfam" id="PF05048"/>
    </source>
</evidence>
<feature type="domain" description="Periplasmic copper-binding protein NosD beta helix" evidence="2">
    <location>
        <begin position="401"/>
        <end position="512"/>
    </location>
</feature>
<evidence type="ECO:0000313" key="5">
    <source>
        <dbReference type="EMBL" id="MEP0946276.1"/>
    </source>
</evidence>
<dbReference type="InterPro" id="IPR024519">
    <property type="entry name" value="IAT_beta"/>
</dbReference>
<name>A0ABV0K186_9CYAN</name>
<dbReference type="InterPro" id="IPR007742">
    <property type="entry name" value="NosD_dom"/>
</dbReference>
<comment type="caution">
    <text evidence="5">The sequence shown here is derived from an EMBL/GenBank/DDBJ whole genome shotgun (WGS) entry which is preliminary data.</text>
</comment>
<dbReference type="SMART" id="SM00710">
    <property type="entry name" value="PbH1"/>
    <property type="match status" value="10"/>
</dbReference>
<protein>
    <submittedName>
        <fullName evidence="5">Right-handed parallel beta-helix repeat-containing protein</fullName>
    </submittedName>
</protein>
<proteinExistence type="predicted"/>
<dbReference type="Pfam" id="PF13229">
    <property type="entry name" value="Beta_helix"/>
    <property type="match status" value="1"/>
</dbReference>
<reference evidence="5 6" key="1">
    <citation type="submission" date="2022-04" db="EMBL/GenBank/DDBJ databases">
        <title>Positive selection, recombination, and allopatry shape intraspecific diversity of widespread and dominant cyanobacteria.</title>
        <authorList>
            <person name="Wei J."/>
            <person name="Shu W."/>
            <person name="Hu C."/>
        </authorList>
    </citation>
    <scope>NUCLEOTIDE SEQUENCE [LARGE SCALE GENOMIC DNA]</scope>
    <source>
        <strain evidence="5 6">DQ-A4</strain>
    </source>
</reference>
<sequence length="1058" mass="106631">MKRQHWAGSLAAVACMIASPAWAEPGVPPAEALAVQPWAGISFETTGGSRDFGSLEGFLPLGQVPGQQILFLQGRARLDTAGFLGSNLMLGYRTLGGDRTNLTGGYVGLDTQAHGEGTFYQAGAGLEHINNGWELRGNVYWPLGDRSTATSLLSTPFFEGNQLLLPTTRQVAMAGGDVSVGGAIATLGSLGTLNAYGGLYYYSPPDQPGFFGGRAWLAASPTPGLNLRLGLQHDDYFGTNVLLQTGFSWGGSGPQTAATGLALGQPIQRTMGITLGAEAQVEAAIDPDTNQAYRFYHVQPGSSVAGDGTAAAPYGAIDPALGVASSGDRVYVQPGSLASGFTIPTGVQVLSTGPIQPLRTQIGTLALPGSGSGLLPHVPGTVVMGHDSLLSGFAVAPEPGQDGIQAQGVRSVTILDNQVLTARNGILLNDVSGNLIVRRNQIQDASESGILLNISGQTVDTADLSNNDIHRAADDGLLVRAAAGSQINSLQLSQNRIGSSGENGIAVLSDNSRVGTVAIAQTQVAAAGENGVLVLAGAGGQIDNLALSQLDLGTTGTNGLLLLAEDGGTIAATTVADVTLEQSQANGVLLLAENGAYIGPVDLTQLQLAATAENGVAVLAFGGSRLGPFTLSQSNLGQVGSNGVLVLADTNSALADTTLETVTIQSAGANGLLVLGQNGSSLATVTVNDLAVDQADSNGLVVIADSGSQIAAATLSAPQVTSAGANGVLVLANNSGQIATVTLDGGDIQQASENGVLVLVNSGSQIQSLAVTNTGVGSEGSAAAIVDNGILILSAQGSRIGTATVDGNRLTGVGAAGIELIASGQSQVGTARISGNQLNAIDGDGIFVLTEGQSQISQTTITGNQLQTIDQAGIQVLALNQGQISATQISDNTLETIGTDGIVAFAATGGQLATVTADSNRVSQVAQDGLSLFATDGGTIDRAALVNNQTQTVGNNGIFGFADGTSRFSTLTVVGNQIQESGNHAVELGSESAQPLCAQITNNQSIATTNLDANLFVGAGSALQVVDLAQLNQLNNGTFTQINNAGATTGSQGNPPCP</sequence>
<organism evidence="5 6">
    <name type="scientific">Leptolyngbya subtilissima DQ-A4</name>
    <dbReference type="NCBI Taxonomy" id="2933933"/>
    <lineage>
        <taxon>Bacteria</taxon>
        <taxon>Bacillati</taxon>
        <taxon>Cyanobacteriota</taxon>
        <taxon>Cyanophyceae</taxon>
        <taxon>Leptolyngbyales</taxon>
        <taxon>Leptolyngbyaceae</taxon>
        <taxon>Leptolyngbya group</taxon>
        <taxon>Leptolyngbya</taxon>
    </lineage>
</organism>
<accession>A0ABV0K186</accession>
<dbReference type="PROSITE" id="PS51257">
    <property type="entry name" value="PROKAR_LIPOPROTEIN"/>
    <property type="match status" value="1"/>
</dbReference>
<dbReference type="Pfam" id="PF05048">
    <property type="entry name" value="NosD"/>
    <property type="match status" value="1"/>
</dbReference>
<dbReference type="EMBL" id="JAMPKX010000002">
    <property type="protein sequence ID" value="MEP0946276.1"/>
    <property type="molecule type" value="Genomic_DNA"/>
</dbReference>
<gene>
    <name evidence="5" type="ORF">NC992_05280</name>
</gene>
<dbReference type="InterPro" id="IPR012334">
    <property type="entry name" value="Pectin_lyas_fold"/>
</dbReference>
<keyword evidence="6" id="KW-1185">Reference proteome</keyword>
<dbReference type="InterPro" id="IPR038177">
    <property type="entry name" value="IAT_beta_sf"/>
</dbReference>
<dbReference type="Pfam" id="PF11924">
    <property type="entry name" value="IAT_beta"/>
    <property type="match status" value="1"/>
</dbReference>
<dbReference type="Proteomes" id="UP001482513">
    <property type="component" value="Unassembled WGS sequence"/>
</dbReference>
<feature type="chain" id="PRO_5047418044" evidence="1">
    <location>
        <begin position="24"/>
        <end position="1058"/>
    </location>
</feature>
<feature type="domain" description="Inverse autotransporter beta-domain" evidence="3">
    <location>
        <begin position="51"/>
        <end position="151"/>
    </location>
</feature>
<evidence type="ECO:0000313" key="6">
    <source>
        <dbReference type="Proteomes" id="UP001482513"/>
    </source>
</evidence>
<feature type="domain" description="Right handed beta helix" evidence="4">
    <location>
        <begin position="827"/>
        <end position="997"/>
    </location>
</feature>
<evidence type="ECO:0000256" key="1">
    <source>
        <dbReference type="SAM" id="SignalP"/>
    </source>
</evidence>
<dbReference type="InterPro" id="IPR039448">
    <property type="entry name" value="Beta_helix"/>
</dbReference>
<evidence type="ECO:0000259" key="4">
    <source>
        <dbReference type="Pfam" id="PF13229"/>
    </source>
</evidence>
<dbReference type="Gene3D" id="2.160.20.10">
    <property type="entry name" value="Single-stranded right-handed beta-helix, Pectin lyase-like"/>
    <property type="match status" value="1"/>
</dbReference>